<evidence type="ECO:0000313" key="7">
    <source>
        <dbReference type="EMBL" id="RKP10178.1"/>
    </source>
</evidence>
<protein>
    <submittedName>
        <fullName evidence="7">Uncharacterized protein</fullName>
    </submittedName>
</protein>
<feature type="repeat" description="CHCR" evidence="6">
    <location>
        <begin position="105"/>
        <end position="254"/>
    </location>
</feature>
<dbReference type="InterPro" id="IPR011990">
    <property type="entry name" value="TPR-like_helical_dom_sf"/>
</dbReference>
<keyword evidence="2" id="KW-0479">Metal-binding</keyword>
<gene>
    <name evidence="7" type="ORF">THASP1DRAFT_13206</name>
</gene>
<name>A0A4P9XV97_9FUNG</name>
<dbReference type="PROSITE" id="PS50236">
    <property type="entry name" value="CHCR"/>
    <property type="match status" value="1"/>
</dbReference>
<dbReference type="GO" id="GO:0008270">
    <property type="term" value="F:zinc ion binding"/>
    <property type="evidence" value="ECO:0007669"/>
    <property type="project" value="UniProtKB-KW"/>
</dbReference>
<dbReference type="GO" id="GO:0030674">
    <property type="term" value="F:protein-macromolecule adaptor activity"/>
    <property type="evidence" value="ECO:0007669"/>
    <property type="project" value="TreeGrafter"/>
</dbReference>
<dbReference type="Proteomes" id="UP000271241">
    <property type="component" value="Unassembled WGS sequence"/>
</dbReference>
<organism evidence="7 8">
    <name type="scientific">Thamnocephalis sphaerospora</name>
    <dbReference type="NCBI Taxonomy" id="78915"/>
    <lineage>
        <taxon>Eukaryota</taxon>
        <taxon>Fungi</taxon>
        <taxon>Fungi incertae sedis</taxon>
        <taxon>Zoopagomycota</taxon>
        <taxon>Zoopagomycotina</taxon>
        <taxon>Zoopagomycetes</taxon>
        <taxon>Zoopagales</taxon>
        <taxon>Sigmoideomycetaceae</taxon>
        <taxon>Thamnocephalis</taxon>
    </lineage>
</organism>
<evidence type="ECO:0000256" key="3">
    <source>
        <dbReference type="ARBA" id="ARBA00022771"/>
    </source>
</evidence>
<evidence type="ECO:0000313" key="8">
    <source>
        <dbReference type="Proteomes" id="UP000271241"/>
    </source>
</evidence>
<dbReference type="GO" id="GO:0007033">
    <property type="term" value="P:vacuole organization"/>
    <property type="evidence" value="ECO:0007669"/>
    <property type="project" value="TreeGrafter"/>
</dbReference>
<evidence type="ECO:0000256" key="2">
    <source>
        <dbReference type="ARBA" id="ARBA00022723"/>
    </source>
</evidence>
<dbReference type="GO" id="GO:0006886">
    <property type="term" value="P:intracellular protein transport"/>
    <property type="evidence" value="ECO:0007669"/>
    <property type="project" value="UniProtKB-UniRule"/>
</dbReference>
<comment type="subcellular location">
    <subcellularLocation>
        <location evidence="1">Endomembrane system</location>
        <topology evidence="1">Peripheral membrane protein</topology>
    </subcellularLocation>
</comment>
<dbReference type="GO" id="GO:0048284">
    <property type="term" value="P:organelle fusion"/>
    <property type="evidence" value="ECO:0007669"/>
    <property type="project" value="TreeGrafter"/>
</dbReference>
<keyword evidence="3" id="KW-0863">Zinc-finger</keyword>
<evidence type="ECO:0000256" key="1">
    <source>
        <dbReference type="ARBA" id="ARBA00004184"/>
    </source>
</evidence>
<dbReference type="GO" id="GO:0005768">
    <property type="term" value="C:endosome"/>
    <property type="evidence" value="ECO:0007669"/>
    <property type="project" value="TreeGrafter"/>
</dbReference>
<dbReference type="Pfam" id="PF23356">
    <property type="entry name" value="TPR_PEP5_VPS11"/>
    <property type="match status" value="2"/>
</dbReference>
<proteinExistence type="predicted"/>
<reference evidence="8" key="1">
    <citation type="journal article" date="2018" name="Nat. Microbiol.">
        <title>Leveraging single-cell genomics to expand the fungal tree of life.</title>
        <authorList>
            <person name="Ahrendt S.R."/>
            <person name="Quandt C.A."/>
            <person name="Ciobanu D."/>
            <person name="Clum A."/>
            <person name="Salamov A."/>
            <person name="Andreopoulos B."/>
            <person name="Cheng J.F."/>
            <person name="Woyke T."/>
            <person name="Pelin A."/>
            <person name="Henrissat B."/>
            <person name="Reynolds N.K."/>
            <person name="Benny G.L."/>
            <person name="Smith M.E."/>
            <person name="James T.Y."/>
            <person name="Grigoriev I.V."/>
        </authorList>
    </citation>
    <scope>NUCLEOTIDE SEQUENCE [LARGE SCALE GENOMIC DNA]</scope>
    <source>
        <strain evidence="8">RSA 1356</strain>
    </source>
</reference>
<dbReference type="STRING" id="78915.A0A4P9XV97"/>
<dbReference type="PANTHER" id="PTHR23323:SF24">
    <property type="entry name" value="VACUOLAR PROTEIN SORTING-ASSOCIATED PROTEIN 11 HOMOLOG"/>
    <property type="match status" value="1"/>
</dbReference>
<dbReference type="OrthoDB" id="26184at2759"/>
<keyword evidence="5" id="KW-0472">Membrane</keyword>
<dbReference type="PANTHER" id="PTHR23323">
    <property type="entry name" value="VACUOLAR PROTEIN SORTING-ASSOCIATED PROTEIN"/>
    <property type="match status" value="1"/>
</dbReference>
<dbReference type="InterPro" id="IPR057308">
    <property type="entry name" value="CHCR_PEP5_VPS11"/>
</dbReference>
<dbReference type="SUPFAM" id="SSF48371">
    <property type="entry name" value="ARM repeat"/>
    <property type="match status" value="1"/>
</dbReference>
<dbReference type="GO" id="GO:0030897">
    <property type="term" value="C:HOPS complex"/>
    <property type="evidence" value="ECO:0007669"/>
    <property type="project" value="TreeGrafter"/>
</dbReference>
<dbReference type="GO" id="GO:0007032">
    <property type="term" value="P:endosome organization"/>
    <property type="evidence" value="ECO:0007669"/>
    <property type="project" value="TreeGrafter"/>
</dbReference>
<dbReference type="EMBL" id="KZ992466">
    <property type="protein sequence ID" value="RKP10178.1"/>
    <property type="molecule type" value="Genomic_DNA"/>
</dbReference>
<evidence type="ECO:0000256" key="4">
    <source>
        <dbReference type="ARBA" id="ARBA00022833"/>
    </source>
</evidence>
<accession>A0A4P9XV97</accession>
<dbReference type="Gene3D" id="1.25.40.10">
    <property type="entry name" value="Tetratricopeptide repeat domain"/>
    <property type="match status" value="1"/>
</dbReference>
<dbReference type="InterPro" id="IPR000547">
    <property type="entry name" value="Clathrin_H-chain/VPS_repeat"/>
</dbReference>
<evidence type="ECO:0000256" key="6">
    <source>
        <dbReference type="PROSITE-ProRule" id="PRU01006"/>
    </source>
</evidence>
<dbReference type="AlphaFoldDB" id="A0A4P9XV97"/>
<dbReference type="GO" id="GO:0006904">
    <property type="term" value="P:vesicle docking involved in exocytosis"/>
    <property type="evidence" value="ECO:0007669"/>
    <property type="project" value="TreeGrafter"/>
</dbReference>
<evidence type="ECO:0000256" key="5">
    <source>
        <dbReference type="ARBA" id="ARBA00023136"/>
    </source>
</evidence>
<keyword evidence="8" id="KW-1185">Reference proteome</keyword>
<dbReference type="InterPro" id="IPR016024">
    <property type="entry name" value="ARM-type_fold"/>
</dbReference>
<keyword evidence="4" id="KW-0862">Zinc</keyword>
<feature type="non-terminal residue" evidence="7">
    <location>
        <position position="1"/>
    </location>
</feature>
<sequence>TRVTLFDPSQKYVAYSDDVRGGLRAAVSAWGGLFLVSGEGKLYHLEEQDTEHKMNALFKQHLYVLAVSLARRSPGYDQEAIAQIYRRYGDYLHSKGDHDGAMTQYLKTLGYLEPSYVVRKFLDAQRIRHLTSYLQELHKRGYATADHTTLLINCYTKLNDAEKLAEFIKSESDAVKFDVDTAIRVCSQAGYYDLALHLTRKSEDHAAHLKILIDSVHRYAEALGYICEMMPEMVDQFMRQYAKIFLEQLPERTIQLLVDLCTGQLKREVGSQHAATGVEPQGAAGFSLPTMYGMKPFGATRPSPDPSTGAASRSTEMPVYAPSPRQFFGAFAGNNDLLVKFLEGVVQRRWPGGEDDDEDERRLIYGTLLELYLTPCELEDLTAAEEENARRNQRAIEMLRNPAILLDLDHALILCRTAGFDEGQVIIYERSEMYDEILRSWMRVDDVPKIMDALDRYGSNNPSLYTVVLTYLADNPAILSAHPEALRTVMKRVDQENLMPPLKVLQLLCRNSATTVGMIRDYLCTRLESEQRQQEEVTLATDYIFDLWPCFC</sequence>